<evidence type="ECO:0000256" key="5">
    <source>
        <dbReference type="SAM" id="SignalP"/>
    </source>
</evidence>
<evidence type="ECO:0000256" key="1">
    <source>
        <dbReference type="ARBA" id="ARBA00010062"/>
    </source>
</evidence>
<dbReference type="SUPFAM" id="SSF53822">
    <property type="entry name" value="Periplasmic binding protein-like I"/>
    <property type="match status" value="1"/>
</dbReference>
<proteinExistence type="inferred from homology"/>
<organism evidence="7 8">
    <name type="scientific">Kurthia sibirica</name>
    <dbReference type="NCBI Taxonomy" id="202750"/>
    <lineage>
        <taxon>Bacteria</taxon>
        <taxon>Bacillati</taxon>
        <taxon>Bacillota</taxon>
        <taxon>Bacilli</taxon>
        <taxon>Bacillales</taxon>
        <taxon>Caryophanaceae</taxon>
        <taxon>Kurthia</taxon>
    </lineage>
</organism>
<gene>
    <name evidence="7" type="ORF">DEX24_04610</name>
</gene>
<dbReference type="PANTHER" id="PTHR30483">
    <property type="entry name" value="LEUCINE-SPECIFIC-BINDING PROTEIN"/>
    <property type="match status" value="1"/>
</dbReference>
<dbReference type="PRINTS" id="PR00337">
    <property type="entry name" value="LEUILEVALBP"/>
</dbReference>
<dbReference type="OrthoDB" id="9783240at2"/>
<dbReference type="InterPro" id="IPR051010">
    <property type="entry name" value="BCAA_transport"/>
</dbReference>
<dbReference type="InterPro" id="IPR028082">
    <property type="entry name" value="Peripla_BP_I"/>
</dbReference>
<dbReference type="AlphaFoldDB" id="A0A2U3ANU7"/>
<keyword evidence="4" id="KW-0029">Amino-acid transport</keyword>
<evidence type="ECO:0000259" key="6">
    <source>
        <dbReference type="Pfam" id="PF13458"/>
    </source>
</evidence>
<protein>
    <recommendedName>
        <fullName evidence="6">Leucine-binding protein domain-containing protein</fullName>
    </recommendedName>
</protein>
<dbReference type="PROSITE" id="PS51257">
    <property type="entry name" value="PROKAR_LIPOPROTEIN"/>
    <property type="match status" value="1"/>
</dbReference>
<keyword evidence="8" id="KW-1185">Reference proteome</keyword>
<feature type="signal peptide" evidence="5">
    <location>
        <begin position="1"/>
        <end position="29"/>
    </location>
</feature>
<comment type="similarity">
    <text evidence="1">Belongs to the leucine-binding protein family.</text>
</comment>
<dbReference type="Gene3D" id="3.40.50.2300">
    <property type="match status" value="2"/>
</dbReference>
<dbReference type="Pfam" id="PF13458">
    <property type="entry name" value="Peripla_BP_6"/>
    <property type="match status" value="1"/>
</dbReference>
<sequence>MEIMEWRKKRMKKLYLLCFLCTSILVLLACDNNASKEKEEIMIGAIYPKTGPLALLGAESLRGAEVAVDEINAKGGINGKKIKLVSTDAGDPNAASIEATRLITKENITLLVGSFSSSISMPASEVAQRNGALYVELGAVADPITERGYESVLRVNPRSSDGIVVQFEFLEKVIAKKLNKHLKDIRLGLMYEDSAFGTTGTELFLKRAKKEGLNIVSNQSYSATSNDLSSVILNLKKSKPDVVIATSYIADAILLTKQAKELGYDYPLFFPAGGGFVLPDYEKAVGELANGQFNTVLPEINLNKDFTVGLENFKKLYEKKFKKEAQSGYSLANYVGMKVVFEAIEKAKSSDAKKVRAAAMKIDIPKGKTANGWGVKFDEKTGQNTRSDIYITEWIDGELLTVYPKEVAVSEIIWVK</sequence>
<feature type="chain" id="PRO_5038793299" description="Leucine-binding protein domain-containing protein" evidence="5">
    <location>
        <begin position="30"/>
        <end position="416"/>
    </location>
</feature>
<evidence type="ECO:0000256" key="4">
    <source>
        <dbReference type="ARBA" id="ARBA00022970"/>
    </source>
</evidence>
<evidence type="ECO:0000256" key="3">
    <source>
        <dbReference type="ARBA" id="ARBA00022729"/>
    </source>
</evidence>
<dbReference type="PANTHER" id="PTHR30483:SF37">
    <property type="entry name" value="ABC TRANSPORTER SUBSTRATE-BINDING PROTEIN"/>
    <property type="match status" value="1"/>
</dbReference>
<keyword evidence="3 5" id="KW-0732">Signal</keyword>
<feature type="domain" description="Leucine-binding protein" evidence="6">
    <location>
        <begin position="40"/>
        <end position="397"/>
    </location>
</feature>
<evidence type="ECO:0000313" key="8">
    <source>
        <dbReference type="Proteomes" id="UP000245938"/>
    </source>
</evidence>
<dbReference type="GO" id="GO:0006865">
    <property type="term" value="P:amino acid transport"/>
    <property type="evidence" value="ECO:0007669"/>
    <property type="project" value="UniProtKB-KW"/>
</dbReference>
<dbReference type="CDD" id="cd06340">
    <property type="entry name" value="PBP1_ABC_ligand_binding-like"/>
    <property type="match status" value="1"/>
</dbReference>
<comment type="caution">
    <text evidence="7">The sequence shown here is derived from an EMBL/GenBank/DDBJ whole genome shotgun (WGS) entry which is preliminary data.</text>
</comment>
<evidence type="ECO:0000256" key="2">
    <source>
        <dbReference type="ARBA" id="ARBA00022448"/>
    </source>
</evidence>
<name>A0A2U3ANU7_9BACL</name>
<keyword evidence="2" id="KW-0813">Transport</keyword>
<accession>A0A2U3ANU7</accession>
<evidence type="ECO:0000313" key="7">
    <source>
        <dbReference type="EMBL" id="PWI26212.1"/>
    </source>
</evidence>
<dbReference type="InterPro" id="IPR000709">
    <property type="entry name" value="Leu_Ile_Val-bd"/>
</dbReference>
<reference evidence="7 8" key="1">
    <citation type="submission" date="2018-05" db="EMBL/GenBank/DDBJ databases">
        <title>Kurthia sibirica genome sequence.</title>
        <authorList>
            <person name="Maclea K.S."/>
            <person name="Goen A.E."/>
        </authorList>
    </citation>
    <scope>NUCLEOTIDE SEQUENCE [LARGE SCALE GENOMIC DNA]</scope>
    <source>
        <strain evidence="7 8">ATCC 49154</strain>
    </source>
</reference>
<dbReference type="Proteomes" id="UP000245938">
    <property type="component" value="Unassembled WGS sequence"/>
</dbReference>
<dbReference type="InterPro" id="IPR028081">
    <property type="entry name" value="Leu-bd"/>
</dbReference>
<dbReference type="EMBL" id="QFVR01000004">
    <property type="protein sequence ID" value="PWI26212.1"/>
    <property type="molecule type" value="Genomic_DNA"/>
</dbReference>